<comment type="similarity">
    <text evidence="2">In the central section; belongs to the CRISPR-associated helicase Cas3 family.</text>
</comment>
<dbReference type="InterPro" id="IPR014001">
    <property type="entry name" value="Helicase_ATP-bd"/>
</dbReference>
<sequence>MVELTSAAKALWGKKTVHNDQELWLPLVAHLVDTKNVMQWLYEEWIGEGTKAIVRQNMTDEDAKKLVGFLGFFHDFGKATPAFQYKQSFPRHKDLDADIVENLTRAGFSLIRTDNRFFQRSPHPIAGEALLEFFGLNQSLGSIIGGHHGIPPQKDLSEIQFESYTSNIWGKDRDLKIQNEWKNVQKNIFQFGMSLCEYHDVKEMPDVNLNQAVILEGMLIMSDWLASSEYLNDSANIPLFPLISLDDDFDNLNMKDRYQKAINNWDLSDQWFPEEIMSVDKQYRLRFEFKPRPLQKEMSELISNAHDPGLIIIEAPTGIGKTELALTAAEQLAFKQGKTGLYMGLPTQATTNAMFTRVEKWLKNIAKEQQINPDIKLLQGKASFNKEYTSLQSTEHIYDNYYDDQEGNVVVNSWFSGKKSILSHFAVGTIDNLLLTALKQKHLFLRHLGFSNKVVIIDELHAYDSYMNSYLVKTIKWLGAYHVPVIALSATLPKVRRNDLLKAYLEGKYGCTKIEAYHDWKNNEGYPLISILDGNKLEQSNKFSTSNDEKRNINIIRFKGNEEEIINKALLEIENGGVAGIIVNTVKRAQDLARLVPEDTEALLLHSSFLSSDRENLEQELQKNVGKGAKRPKKMIVIGTQVLEQSLDIDFDVLFTDIAPIDLLIQRIGRLHRHNISRPPKLSTPTAYITGINSYGDYGKGNEYIYEKYLLMKTDHFLNGQLKVPEDVSHLVQDVYSTDTDSKIKDISEAKGKFNNHLLKSKQKAEIFQICDPKSPAQKNLFGWLNDIKTNVENDIHASACVRDIKETLEVVLLKKIDEEYFLLNGENIKEVTSEKIAGQAIRLPFAIIENASGHDKIDSTIRDLERGMQQLHTKWKNNIWLRGVLVLELDEQNTAKLLNIKD</sequence>
<comment type="caution">
    <text evidence="13">The sequence shown here is derived from an EMBL/GenBank/DDBJ whole genome shotgun (WGS) entry which is preliminary data.</text>
</comment>
<accession>A0AB33ZV94</accession>
<dbReference type="GO" id="GO:0046872">
    <property type="term" value="F:metal ion binding"/>
    <property type="evidence" value="ECO:0007669"/>
    <property type="project" value="UniProtKB-KW"/>
</dbReference>
<comment type="similarity">
    <text evidence="1">In the N-terminal section; belongs to the CRISPR-associated nuclease Cas3-HD family.</text>
</comment>
<dbReference type="RefSeq" id="WP_192875678.1">
    <property type="nucleotide sequence ID" value="NZ_BEXJ01000001.1"/>
</dbReference>
<reference evidence="13 14" key="1">
    <citation type="journal article" date="2018" name="Int. J. Syst. Evol. Microbiol.">
        <title>Lactobacillus paragasseri sp. nov., a sister taxon of Lactobacillus gasseri, based on whole-genome sequence analyses.</title>
        <authorList>
            <person name="Tanizawa Y."/>
            <person name="Tada I."/>
            <person name="Kobayashi H."/>
            <person name="Endo A."/>
            <person name="Maeno S."/>
            <person name="Toyoda A."/>
            <person name="Arita M."/>
            <person name="Nakamura Y."/>
            <person name="Sakamoto M."/>
            <person name="Ohkuma M."/>
            <person name="Tohno M."/>
        </authorList>
    </citation>
    <scope>NUCLEOTIDE SEQUENCE [LARGE SCALE GENOMIC DNA]</scope>
    <source>
        <strain evidence="13 14">JCM 1025</strain>
    </source>
</reference>
<dbReference type="PROSITE" id="PS51643">
    <property type="entry name" value="HD_CAS3"/>
    <property type="match status" value="1"/>
</dbReference>
<dbReference type="GO" id="GO:0005524">
    <property type="term" value="F:ATP binding"/>
    <property type="evidence" value="ECO:0007669"/>
    <property type="project" value="UniProtKB-KW"/>
</dbReference>
<evidence type="ECO:0000256" key="7">
    <source>
        <dbReference type="ARBA" id="ARBA00022806"/>
    </source>
</evidence>
<dbReference type="InterPro" id="IPR041372">
    <property type="entry name" value="Cas3_C"/>
</dbReference>
<dbReference type="InterPro" id="IPR054712">
    <property type="entry name" value="Cas3-like_dom"/>
</dbReference>
<feature type="domain" description="Helicase C-terminal" evidence="11">
    <location>
        <begin position="565"/>
        <end position="736"/>
    </location>
</feature>
<dbReference type="PROSITE" id="PS51194">
    <property type="entry name" value="HELICASE_CTER"/>
    <property type="match status" value="1"/>
</dbReference>
<proteinExistence type="inferred from homology"/>
<dbReference type="SMART" id="SM00490">
    <property type="entry name" value="HELICc"/>
    <property type="match status" value="1"/>
</dbReference>
<dbReference type="Gene3D" id="1.10.3210.30">
    <property type="match status" value="1"/>
</dbReference>
<evidence type="ECO:0000256" key="2">
    <source>
        <dbReference type="ARBA" id="ARBA00009046"/>
    </source>
</evidence>
<evidence type="ECO:0000313" key="14">
    <source>
        <dbReference type="Proteomes" id="UP000250668"/>
    </source>
</evidence>
<dbReference type="InterPro" id="IPR027417">
    <property type="entry name" value="P-loop_NTPase"/>
</dbReference>
<evidence type="ECO:0000256" key="5">
    <source>
        <dbReference type="ARBA" id="ARBA00022741"/>
    </source>
</evidence>
<keyword evidence="3" id="KW-0540">Nuclease</keyword>
<dbReference type="Proteomes" id="UP000250668">
    <property type="component" value="Unassembled WGS sequence"/>
</dbReference>
<protein>
    <submittedName>
        <fullName evidence="13">CRISPR-associated helicase cas3</fullName>
    </submittedName>
</protein>
<feature type="domain" description="HD Cas3-type" evidence="12">
    <location>
        <begin position="20"/>
        <end position="225"/>
    </location>
</feature>
<dbReference type="GO" id="GO:0003723">
    <property type="term" value="F:RNA binding"/>
    <property type="evidence" value="ECO:0007669"/>
    <property type="project" value="TreeGrafter"/>
</dbReference>
<dbReference type="SUPFAM" id="SSF52540">
    <property type="entry name" value="P-loop containing nucleoside triphosphate hydrolases"/>
    <property type="match status" value="1"/>
</dbReference>
<evidence type="ECO:0000313" key="13">
    <source>
        <dbReference type="EMBL" id="GBA95697.1"/>
    </source>
</evidence>
<keyword evidence="8" id="KW-0067">ATP-binding</keyword>
<evidence type="ECO:0000256" key="3">
    <source>
        <dbReference type="ARBA" id="ARBA00022722"/>
    </source>
</evidence>
<dbReference type="PANTHER" id="PTHR47963:SF9">
    <property type="entry name" value="CRISPR-ASSOCIATED ENDONUCLEASE_HELICASE CAS3"/>
    <property type="match status" value="1"/>
</dbReference>
<dbReference type="InterPro" id="IPR001650">
    <property type="entry name" value="Helicase_C-like"/>
</dbReference>
<dbReference type="GO" id="GO:0016787">
    <property type="term" value="F:hydrolase activity"/>
    <property type="evidence" value="ECO:0007669"/>
    <property type="project" value="UniProtKB-KW"/>
</dbReference>
<feature type="domain" description="Helicase ATP-binding" evidence="10">
    <location>
        <begin position="302"/>
        <end position="510"/>
    </location>
</feature>
<dbReference type="AlphaFoldDB" id="A0AB33ZV94"/>
<dbReference type="GO" id="GO:0003724">
    <property type="term" value="F:RNA helicase activity"/>
    <property type="evidence" value="ECO:0007669"/>
    <property type="project" value="TreeGrafter"/>
</dbReference>
<evidence type="ECO:0000259" key="10">
    <source>
        <dbReference type="PROSITE" id="PS51192"/>
    </source>
</evidence>
<dbReference type="InterPro" id="IPR011545">
    <property type="entry name" value="DEAD/DEAH_box_helicase_dom"/>
</dbReference>
<dbReference type="Pfam" id="PF18395">
    <property type="entry name" value="Cas3_C"/>
    <property type="match status" value="1"/>
</dbReference>
<dbReference type="Pfam" id="PF00270">
    <property type="entry name" value="DEAD"/>
    <property type="match status" value="1"/>
</dbReference>
<evidence type="ECO:0000256" key="9">
    <source>
        <dbReference type="ARBA" id="ARBA00023118"/>
    </source>
</evidence>
<dbReference type="InterPro" id="IPR006474">
    <property type="entry name" value="Helicase_Cas3_CRISPR-ass_core"/>
</dbReference>
<name>A0AB33ZV94_LACGS</name>
<dbReference type="Gene3D" id="3.40.50.300">
    <property type="entry name" value="P-loop containing nucleotide triphosphate hydrolases"/>
    <property type="match status" value="2"/>
</dbReference>
<dbReference type="Pfam" id="PF18019">
    <property type="entry name" value="Cas3_HD"/>
    <property type="match status" value="1"/>
</dbReference>
<evidence type="ECO:0000259" key="11">
    <source>
        <dbReference type="PROSITE" id="PS51194"/>
    </source>
</evidence>
<dbReference type="CDD" id="cd09641">
    <property type="entry name" value="Cas3''_I"/>
    <property type="match status" value="1"/>
</dbReference>
<dbReference type="GO" id="GO:0051607">
    <property type="term" value="P:defense response to virus"/>
    <property type="evidence" value="ECO:0007669"/>
    <property type="project" value="UniProtKB-KW"/>
</dbReference>
<organism evidence="13 14">
    <name type="scientific">Lactobacillus gasseri</name>
    <dbReference type="NCBI Taxonomy" id="1596"/>
    <lineage>
        <taxon>Bacteria</taxon>
        <taxon>Bacillati</taxon>
        <taxon>Bacillota</taxon>
        <taxon>Bacilli</taxon>
        <taxon>Lactobacillales</taxon>
        <taxon>Lactobacillaceae</taxon>
        <taxon>Lactobacillus</taxon>
    </lineage>
</organism>
<dbReference type="InterPro" id="IPR038257">
    <property type="entry name" value="CRISPR-assoc_Cas3_HD_sf"/>
</dbReference>
<dbReference type="PROSITE" id="PS51192">
    <property type="entry name" value="HELICASE_ATP_BIND_1"/>
    <property type="match status" value="1"/>
</dbReference>
<keyword evidence="5" id="KW-0547">Nucleotide-binding</keyword>
<dbReference type="NCBIfam" id="TIGR01587">
    <property type="entry name" value="cas3_core"/>
    <property type="match status" value="1"/>
</dbReference>
<gene>
    <name evidence="13" type="ORF">LJCM1025_05960</name>
</gene>
<keyword evidence="9" id="KW-0051">Antiviral defense</keyword>
<dbReference type="PANTHER" id="PTHR47963">
    <property type="entry name" value="DEAD-BOX ATP-DEPENDENT RNA HELICASE 47, MITOCHONDRIAL"/>
    <property type="match status" value="1"/>
</dbReference>
<dbReference type="EMBL" id="BEXJ01000001">
    <property type="protein sequence ID" value="GBA95697.1"/>
    <property type="molecule type" value="Genomic_DNA"/>
</dbReference>
<keyword evidence="4" id="KW-0479">Metal-binding</keyword>
<evidence type="ECO:0000256" key="8">
    <source>
        <dbReference type="ARBA" id="ARBA00022840"/>
    </source>
</evidence>
<evidence type="ECO:0000259" key="12">
    <source>
        <dbReference type="PROSITE" id="PS51643"/>
    </source>
</evidence>
<dbReference type="SMART" id="SM00487">
    <property type="entry name" value="DEXDc"/>
    <property type="match status" value="1"/>
</dbReference>
<keyword evidence="6" id="KW-0378">Hydrolase</keyword>
<evidence type="ECO:0000256" key="4">
    <source>
        <dbReference type="ARBA" id="ARBA00022723"/>
    </source>
</evidence>
<dbReference type="Pfam" id="PF22590">
    <property type="entry name" value="Cas3-like_C_2"/>
    <property type="match status" value="1"/>
</dbReference>
<dbReference type="InterPro" id="IPR006483">
    <property type="entry name" value="CRISPR-assoc_Cas3_HD"/>
</dbReference>
<dbReference type="NCBIfam" id="TIGR01596">
    <property type="entry name" value="cas3_HD"/>
    <property type="match status" value="1"/>
</dbReference>
<evidence type="ECO:0000256" key="6">
    <source>
        <dbReference type="ARBA" id="ARBA00022801"/>
    </source>
</evidence>
<keyword evidence="7" id="KW-0347">Helicase</keyword>
<evidence type="ECO:0000256" key="1">
    <source>
        <dbReference type="ARBA" id="ARBA00006847"/>
    </source>
</evidence>
<dbReference type="GO" id="GO:0004518">
    <property type="term" value="F:nuclease activity"/>
    <property type="evidence" value="ECO:0007669"/>
    <property type="project" value="UniProtKB-KW"/>
</dbReference>
<dbReference type="InterPro" id="IPR050547">
    <property type="entry name" value="DEAD_box_RNA_helicases"/>
</dbReference>